<name>A0ABW5D7J0_9BACT</name>
<evidence type="ECO:0000313" key="2">
    <source>
        <dbReference type="EMBL" id="MFD2256344.1"/>
    </source>
</evidence>
<dbReference type="EMBL" id="JBHUIT010000006">
    <property type="protein sequence ID" value="MFD2256344.1"/>
    <property type="molecule type" value="Genomic_DNA"/>
</dbReference>
<protein>
    <submittedName>
        <fullName evidence="2">RNA-binding S4 domain-containing protein</fullName>
    </submittedName>
</protein>
<keyword evidence="3" id="KW-1185">Reference proteome</keyword>
<evidence type="ECO:0000256" key="1">
    <source>
        <dbReference type="PROSITE-ProRule" id="PRU00182"/>
    </source>
</evidence>
<keyword evidence="1" id="KW-0694">RNA-binding</keyword>
<dbReference type="SUPFAM" id="SSF55174">
    <property type="entry name" value="Alpha-L RNA-binding motif"/>
    <property type="match status" value="1"/>
</dbReference>
<dbReference type="Gene3D" id="3.10.290.10">
    <property type="entry name" value="RNA-binding S4 domain"/>
    <property type="match status" value="1"/>
</dbReference>
<dbReference type="RefSeq" id="WP_386819498.1">
    <property type="nucleotide sequence ID" value="NZ_JBHUIT010000006.1"/>
</dbReference>
<reference evidence="3" key="1">
    <citation type="journal article" date="2019" name="Int. J. Syst. Evol. Microbiol.">
        <title>The Global Catalogue of Microorganisms (GCM) 10K type strain sequencing project: providing services to taxonomists for standard genome sequencing and annotation.</title>
        <authorList>
            <consortium name="The Broad Institute Genomics Platform"/>
            <consortium name="The Broad Institute Genome Sequencing Center for Infectious Disease"/>
            <person name="Wu L."/>
            <person name="Ma J."/>
        </authorList>
    </citation>
    <scope>NUCLEOTIDE SEQUENCE [LARGE SCALE GENOMIC DNA]</scope>
    <source>
        <strain evidence="3">CGMCC 4.7106</strain>
    </source>
</reference>
<comment type="caution">
    <text evidence="2">The sequence shown here is derived from an EMBL/GenBank/DDBJ whole genome shotgun (WGS) entry which is preliminary data.</text>
</comment>
<accession>A0ABW5D7J0</accession>
<proteinExistence type="predicted"/>
<dbReference type="PROSITE" id="PS50889">
    <property type="entry name" value="S4"/>
    <property type="match status" value="1"/>
</dbReference>
<evidence type="ECO:0000313" key="3">
    <source>
        <dbReference type="Proteomes" id="UP001597375"/>
    </source>
</evidence>
<gene>
    <name evidence="2" type="ORF">ACFSSA_06635</name>
</gene>
<dbReference type="CDD" id="cd00165">
    <property type="entry name" value="S4"/>
    <property type="match status" value="1"/>
</dbReference>
<organism evidence="2 3">
    <name type="scientific">Luteolibacter algae</name>
    <dbReference type="NCBI Taxonomy" id="454151"/>
    <lineage>
        <taxon>Bacteria</taxon>
        <taxon>Pseudomonadati</taxon>
        <taxon>Verrucomicrobiota</taxon>
        <taxon>Verrucomicrobiia</taxon>
        <taxon>Verrucomicrobiales</taxon>
        <taxon>Verrucomicrobiaceae</taxon>
        <taxon>Luteolibacter</taxon>
    </lineage>
</organism>
<sequence>MPDTARADKWLWATRFFKNRALAAEILAGGKIKRNGHSLKRSSAIQAGDILEIPFPEGPGVRQIAVTCVIEKRVGAPEARSCYEDHTPGEIYEALKAWQIVKAEAAKGRPTKKDRRAIDQIRADFEWGI</sequence>
<dbReference type="Proteomes" id="UP001597375">
    <property type="component" value="Unassembled WGS sequence"/>
</dbReference>
<dbReference type="InterPro" id="IPR036986">
    <property type="entry name" value="S4_RNA-bd_sf"/>
</dbReference>